<reference evidence="14 15" key="1">
    <citation type="submission" date="2016-10" db="EMBL/GenBank/DDBJ databases">
        <authorList>
            <person name="Varghese N."/>
            <person name="Submissions S."/>
        </authorList>
    </citation>
    <scope>NUCLEOTIDE SEQUENCE [LARGE SCALE GENOMIC DNA]</scope>
    <source>
        <strain evidence="14 15">WC1T17</strain>
    </source>
</reference>
<dbReference type="PROSITE" id="PS00211">
    <property type="entry name" value="ABC_TRANSPORTER_1"/>
    <property type="match status" value="1"/>
</dbReference>
<evidence type="ECO:0000256" key="12">
    <source>
        <dbReference type="SAM" id="Phobius"/>
    </source>
</evidence>
<feature type="transmembrane region" description="Helical" evidence="12">
    <location>
        <begin position="649"/>
        <end position="668"/>
    </location>
</feature>
<feature type="transmembrane region" description="Helical" evidence="12">
    <location>
        <begin position="555"/>
        <end position="576"/>
    </location>
</feature>
<dbReference type="Gene3D" id="3.40.50.300">
    <property type="entry name" value="P-loop containing nucleotide triphosphate hydrolases"/>
    <property type="match status" value="1"/>
</dbReference>
<dbReference type="Pfam" id="PF00005">
    <property type="entry name" value="ABC_tran"/>
    <property type="match status" value="1"/>
</dbReference>
<evidence type="ECO:0000256" key="1">
    <source>
        <dbReference type="ARBA" id="ARBA00004429"/>
    </source>
</evidence>
<dbReference type="InterPro" id="IPR027417">
    <property type="entry name" value="P-loop_NTPase"/>
</dbReference>
<keyword evidence="4" id="KW-0997">Cell inner membrane</keyword>
<keyword evidence="5 12" id="KW-0812">Transmembrane</keyword>
<accession>A0ABY1AEQ4</accession>
<dbReference type="InterPro" id="IPR003593">
    <property type="entry name" value="AAA+_ATPase"/>
</dbReference>
<keyword evidence="8 12" id="KW-1133">Transmembrane helix</keyword>
<evidence type="ECO:0000313" key="15">
    <source>
        <dbReference type="Proteomes" id="UP000182089"/>
    </source>
</evidence>
<evidence type="ECO:0000256" key="8">
    <source>
        <dbReference type="ARBA" id="ARBA00022989"/>
    </source>
</evidence>
<evidence type="ECO:0000256" key="7">
    <source>
        <dbReference type="ARBA" id="ARBA00022840"/>
    </source>
</evidence>
<dbReference type="CDD" id="cd03255">
    <property type="entry name" value="ABC_MJ0796_LolCDE_FtsE"/>
    <property type="match status" value="1"/>
</dbReference>
<evidence type="ECO:0000256" key="5">
    <source>
        <dbReference type="ARBA" id="ARBA00022692"/>
    </source>
</evidence>
<feature type="region of interest" description="Disordered" evidence="11">
    <location>
        <begin position="314"/>
        <end position="341"/>
    </location>
</feature>
<dbReference type="PANTHER" id="PTHR42798:SF2">
    <property type="entry name" value="ABC TRANSPORTER ATP-BINDING PROTEIN MG467-RELATED"/>
    <property type="match status" value="1"/>
</dbReference>
<evidence type="ECO:0000259" key="13">
    <source>
        <dbReference type="PROSITE" id="PS50893"/>
    </source>
</evidence>
<evidence type="ECO:0000256" key="10">
    <source>
        <dbReference type="ARBA" id="ARBA00038388"/>
    </source>
</evidence>
<organism evidence="14 15">
    <name type="scientific">Ligilactobacillus ruminis</name>
    <dbReference type="NCBI Taxonomy" id="1623"/>
    <lineage>
        <taxon>Bacteria</taxon>
        <taxon>Bacillati</taxon>
        <taxon>Bacillota</taxon>
        <taxon>Bacilli</taxon>
        <taxon>Lactobacillales</taxon>
        <taxon>Lactobacillaceae</taxon>
        <taxon>Ligilactobacillus</taxon>
    </lineage>
</organism>
<evidence type="ECO:0000256" key="4">
    <source>
        <dbReference type="ARBA" id="ARBA00022519"/>
    </source>
</evidence>
<evidence type="ECO:0000256" key="11">
    <source>
        <dbReference type="SAM" id="MobiDB-lite"/>
    </source>
</evidence>
<keyword evidence="14" id="KW-0449">Lipoprotein</keyword>
<evidence type="ECO:0000313" key="14">
    <source>
        <dbReference type="EMBL" id="SEN00045.1"/>
    </source>
</evidence>
<dbReference type="InterPro" id="IPR025857">
    <property type="entry name" value="MacB_PCD"/>
</dbReference>
<keyword evidence="7" id="KW-0067">ATP-binding</keyword>
<keyword evidence="3" id="KW-1003">Cell membrane</keyword>
<evidence type="ECO:0000256" key="2">
    <source>
        <dbReference type="ARBA" id="ARBA00022448"/>
    </source>
</evidence>
<keyword evidence="9 12" id="KW-0472">Membrane</keyword>
<proteinExistence type="inferred from homology"/>
<evidence type="ECO:0000256" key="9">
    <source>
        <dbReference type="ARBA" id="ARBA00023136"/>
    </source>
</evidence>
<gene>
    <name evidence="14" type="ORF">SAMN05216431_11917</name>
</gene>
<feature type="transmembrane region" description="Helical" evidence="12">
    <location>
        <begin position="608"/>
        <end position="629"/>
    </location>
</feature>
<dbReference type="InterPro" id="IPR017911">
    <property type="entry name" value="MacB-like_ATP-bd"/>
</dbReference>
<dbReference type="InterPro" id="IPR003838">
    <property type="entry name" value="ABC3_permease_C"/>
</dbReference>
<keyword evidence="6" id="KW-0547">Nucleotide-binding</keyword>
<feature type="domain" description="ABC transporter" evidence="13">
    <location>
        <begin position="4"/>
        <end position="242"/>
    </location>
</feature>
<comment type="subcellular location">
    <subcellularLocation>
        <location evidence="1">Cell inner membrane</location>
        <topology evidence="1">Multi-pass membrane protein</topology>
    </subcellularLocation>
</comment>
<feature type="transmembrane region" description="Helical" evidence="12">
    <location>
        <begin position="265"/>
        <end position="285"/>
    </location>
</feature>
<evidence type="ECO:0000256" key="3">
    <source>
        <dbReference type="ARBA" id="ARBA00022475"/>
    </source>
</evidence>
<evidence type="ECO:0000256" key="6">
    <source>
        <dbReference type="ARBA" id="ARBA00022741"/>
    </source>
</evidence>
<dbReference type="Proteomes" id="UP000182089">
    <property type="component" value="Unassembled WGS sequence"/>
</dbReference>
<name>A0ABY1AEQ4_9LACO</name>
<comment type="caution">
    <text evidence="14">The sequence shown here is derived from an EMBL/GenBank/DDBJ whole genome shotgun (WGS) entry which is preliminary data.</text>
</comment>
<dbReference type="Pfam" id="PF12704">
    <property type="entry name" value="MacB_PCD"/>
    <property type="match status" value="1"/>
</dbReference>
<dbReference type="InterPro" id="IPR003439">
    <property type="entry name" value="ABC_transporter-like_ATP-bd"/>
</dbReference>
<protein>
    <submittedName>
        <fullName evidence="14">ABC-type lipoprotein export system, ATPase component</fullName>
    </submittedName>
</protein>
<dbReference type="SUPFAM" id="SSF52540">
    <property type="entry name" value="P-loop containing nucleoside triphosphate hydrolases"/>
    <property type="match status" value="1"/>
</dbReference>
<dbReference type="EMBL" id="FOCC01000019">
    <property type="protein sequence ID" value="SEN00045.1"/>
    <property type="molecule type" value="Genomic_DNA"/>
</dbReference>
<dbReference type="PANTHER" id="PTHR42798">
    <property type="entry name" value="LIPOPROTEIN-RELEASING SYSTEM ATP-BINDING PROTEIN LOLD"/>
    <property type="match status" value="1"/>
</dbReference>
<dbReference type="PROSITE" id="PS50893">
    <property type="entry name" value="ABC_TRANSPORTER_2"/>
    <property type="match status" value="1"/>
</dbReference>
<dbReference type="InterPro" id="IPR017871">
    <property type="entry name" value="ABC_transporter-like_CS"/>
</dbReference>
<dbReference type="SMART" id="SM00382">
    <property type="entry name" value="AAA"/>
    <property type="match status" value="1"/>
</dbReference>
<keyword evidence="2" id="KW-0813">Transport</keyword>
<dbReference type="Pfam" id="PF02687">
    <property type="entry name" value="FtsX"/>
    <property type="match status" value="1"/>
</dbReference>
<comment type="similarity">
    <text evidence="10">Belongs to the ABC transporter superfamily. Macrolide exporter (TC 3.A.1.122) family.</text>
</comment>
<sequence length="683" mass="73137">MAYLELKNIKKSYYLGKEEFPVLKGISLDFELGEFVSILGESGGGKSTLMNIIGGLDRAFEGEVIVNGQKLDHSQEKKMDQYRRDEIGYIYQSYNLINHLNVLENVKLSLDMTTLTAKERDNRAMGLLKRVGLAEHAKKYPNQLSGGQKQRVAIARALASDPKVIIADEPTGALDAENTEDVLKMLDEIAAEGRLVIAVTHSQHVADASTRIVHLAEGQIDGDERLRPAYPVDNASHRLTSKALSFATSMKSAFKHFKYHLGRNSLIIAGTAIGLFAVILFSGLGTGVNGYVNKQITDMVNPNAILVTRYIKTSSSTGSTSGGASTSSTGTSTGTTGTSSNAARQQAMMSMMSGSATKDFSKSEVNKIKNLKHVDSVQKLYSASSVTVEYNNKSAVATTLSNWTSSNSNGSIKNGTKPDVGEVVLDKNTIAKYLKKKGQKTSSLIGKTVNLSYTTTGKNGKQVTVKFKAKVSGIASGQSGASYINTKTLVKAMKDNAVKPVSSALAVKVDSMDNTNDVTKKIENIKKDGDQMFNATSVSSMISTVQTYIDLITNILSGIAAISLLVSALMIIVTMYMSVADRTKEIGILRALGESKTDIRRMFISESLIIGLISAVVSTIIAFVAQAGVNAALSTIASYAFIQISFDNIVSVFVIAVVISLLAAWLPARHAASLNPIDALAAD</sequence>